<feature type="repeat" description="PPR" evidence="3">
    <location>
        <begin position="409"/>
        <end position="443"/>
    </location>
</feature>
<protein>
    <submittedName>
        <fullName evidence="5">Pentatricopeptide repeat-containing protein</fullName>
    </submittedName>
</protein>
<accession>A0A7J7CX51</accession>
<dbReference type="Pfam" id="PF13041">
    <property type="entry name" value="PPR_2"/>
    <property type="match status" value="1"/>
</dbReference>
<dbReference type="InterPro" id="IPR002885">
    <property type="entry name" value="PPR_rpt"/>
</dbReference>
<dbReference type="Gene3D" id="1.25.40.10">
    <property type="entry name" value="Tetratricopeptide repeat domain"/>
    <property type="match status" value="4"/>
</dbReference>
<dbReference type="EMBL" id="JAAARO010000013">
    <property type="protein sequence ID" value="KAF5738653.1"/>
    <property type="molecule type" value="Genomic_DNA"/>
</dbReference>
<dbReference type="AlphaFoldDB" id="A0A7J7CX51"/>
<evidence type="ECO:0000259" key="4">
    <source>
        <dbReference type="Pfam" id="PF17177"/>
    </source>
</evidence>
<evidence type="ECO:0000313" key="5">
    <source>
        <dbReference type="EMBL" id="KAF5738653.1"/>
    </source>
</evidence>
<feature type="repeat" description="PPR" evidence="3">
    <location>
        <begin position="201"/>
        <end position="235"/>
    </location>
</feature>
<evidence type="ECO:0000256" key="3">
    <source>
        <dbReference type="PROSITE-ProRule" id="PRU00708"/>
    </source>
</evidence>
<comment type="caution">
    <text evidence="5">The sequence shown here is derived from an EMBL/GenBank/DDBJ whole genome shotgun (WGS) entry which is preliminary data.</text>
</comment>
<dbReference type="NCBIfam" id="TIGR00756">
    <property type="entry name" value="PPR"/>
    <property type="match status" value="7"/>
</dbReference>
<name>A0A7J7CX51_TRIWF</name>
<sequence length="546" mass="62484">MQAKHLIHELLRRSMRHRAHHTNPYLHFACNALCTVTELPKSDFPESPDLPSWLKSPEPPVTDSSCDDFVIPSLASWVESHNLQDRSKFVRPSPVEQPIKSDADKISGILKNRYPSPESFVEALDGCGVDVSDSLVAQILKRFSNDWAPAFGVFTWAKTQTGYVHSSELYNAMVDILGKCKKFNLMWELVKEMDGFKGYVTLVTMTQVMRRLARAGRYEEAIEAFKGLEQFGVEKDINALNVLLDALVKENSVEHAYEVFLEFKDLTPLNLRTFNILIHGWCKARKFDDAQKMMNEMERHGFRPNAVTYTSFVESYSREKDFRKVDAIMDEMGEKGCKPSVVTYTIVMHALGKAGQINEALNVYEQMKKDCVPDAPFYSSLIFILNKAGRLKDANEVFEDMEKQGVSRDLLTYNSMISSACAHSQEENALKLLRKMEKDSCKPDHKTYAPLLKMCCRKKWMKVLDFLLSHMFKNDVSIDLGTFTLLIHELCKSGKLDRACLFFEEAILKGMIPMDSTCRMLVEKLEHKNMTVDKERIELSMLRAVE</sequence>
<dbReference type="PANTHER" id="PTHR47447">
    <property type="entry name" value="OS03G0856100 PROTEIN"/>
    <property type="match status" value="1"/>
</dbReference>
<dbReference type="InterPro" id="IPR033443">
    <property type="entry name" value="PROP1-like_PPR_dom"/>
</dbReference>
<evidence type="ECO:0000256" key="2">
    <source>
        <dbReference type="ARBA" id="ARBA00022737"/>
    </source>
</evidence>
<organism evidence="5 6">
    <name type="scientific">Tripterygium wilfordii</name>
    <name type="common">Thunder God vine</name>
    <dbReference type="NCBI Taxonomy" id="458696"/>
    <lineage>
        <taxon>Eukaryota</taxon>
        <taxon>Viridiplantae</taxon>
        <taxon>Streptophyta</taxon>
        <taxon>Embryophyta</taxon>
        <taxon>Tracheophyta</taxon>
        <taxon>Spermatophyta</taxon>
        <taxon>Magnoliopsida</taxon>
        <taxon>eudicotyledons</taxon>
        <taxon>Gunneridae</taxon>
        <taxon>Pentapetalae</taxon>
        <taxon>rosids</taxon>
        <taxon>fabids</taxon>
        <taxon>Celastrales</taxon>
        <taxon>Celastraceae</taxon>
        <taxon>Tripterygium</taxon>
    </lineage>
</organism>
<proteinExistence type="inferred from homology"/>
<dbReference type="InParanoid" id="A0A7J7CX51"/>
<evidence type="ECO:0000313" key="6">
    <source>
        <dbReference type="Proteomes" id="UP000593562"/>
    </source>
</evidence>
<gene>
    <name evidence="5" type="ORF">HS088_TW13G01554</name>
</gene>
<dbReference type="PROSITE" id="PS51375">
    <property type="entry name" value="PPR"/>
    <property type="match status" value="6"/>
</dbReference>
<evidence type="ECO:0000256" key="1">
    <source>
        <dbReference type="ARBA" id="ARBA00007626"/>
    </source>
</evidence>
<reference evidence="5 6" key="1">
    <citation type="journal article" date="2020" name="Nat. Commun.">
        <title>Genome of Tripterygium wilfordii and identification of cytochrome P450 involved in triptolide biosynthesis.</title>
        <authorList>
            <person name="Tu L."/>
            <person name="Su P."/>
            <person name="Zhang Z."/>
            <person name="Gao L."/>
            <person name="Wang J."/>
            <person name="Hu T."/>
            <person name="Zhou J."/>
            <person name="Zhang Y."/>
            <person name="Zhao Y."/>
            <person name="Liu Y."/>
            <person name="Song Y."/>
            <person name="Tong Y."/>
            <person name="Lu Y."/>
            <person name="Yang J."/>
            <person name="Xu C."/>
            <person name="Jia M."/>
            <person name="Peters R.J."/>
            <person name="Huang L."/>
            <person name="Gao W."/>
        </authorList>
    </citation>
    <scope>NUCLEOTIDE SEQUENCE [LARGE SCALE GENOMIC DNA]</scope>
    <source>
        <strain evidence="6">cv. XIE 37</strain>
        <tissue evidence="5">Leaf</tissue>
    </source>
</reference>
<feature type="domain" description="PROP1-like PPR" evidence="4">
    <location>
        <begin position="354"/>
        <end position="517"/>
    </location>
</feature>
<comment type="similarity">
    <text evidence="1">Belongs to the PPR family. P subfamily.</text>
</comment>
<dbReference type="Proteomes" id="UP000593562">
    <property type="component" value="Unassembled WGS sequence"/>
</dbReference>
<dbReference type="Pfam" id="PF17177">
    <property type="entry name" value="PPR_long"/>
    <property type="match status" value="1"/>
</dbReference>
<dbReference type="Pfam" id="PF01535">
    <property type="entry name" value="PPR"/>
    <property type="match status" value="3"/>
</dbReference>
<dbReference type="SUPFAM" id="SSF48452">
    <property type="entry name" value="TPR-like"/>
    <property type="match status" value="1"/>
</dbReference>
<dbReference type="PANTHER" id="PTHR47447:SF28">
    <property type="entry name" value="PENTACOTRIPEPTIDE-REPEAT REGION OF PRORP DOMAIN-CONTAINING PROTEIN"/>
    <property type="match status" value="1"/>
</dbReference>
<keyword evidence="2" id="KW-0677">Repeat</keyword>
<feature type="repeat" description="PPR" evidence="3">
    <location>
        <begin position="340"/>
        <end position="374"/>
    </location>
</feature>
<feature type="repeat" description="PPR" evidence="3">
    <location>
        <begin position="270"/>
        <end position="304"/>
    </location>
</feature>
<dbReference type="InterPro" id="IPR011990">
    <property type="entry name" value="TPR-like_helical_dom_sf"/>
</dbReference>
<feature type="repeat" description="PPR" evidence="3">
    <location>
        <begin position="479"/>
        <end position="513"/>
    </location>
</feature>
<keyword evidence="6" id="KW-1185">Reference proteome</keyword>
<feature type="repeat" description="PPR" evidence="3">
    <location>
        <begin position="305"/>
        <end position="339"/>
    </location>
</feature>